<name>A0A0M6WUD4_9FIRM</name>
<gene>
    <name evidence="1" type="ORF">RIL183_28221</name>
</gene>
<evidence type="ECO:0000313" key="2">
    <source>
        <dbReference type="Proteomes" id="UP000049828"/>
    </source>
</evidence>
<dbReference type="EMBL" id="CVRS01000088">
    <property type="protein sequence ID" value="CRL41058.1"/>
    <property type="molecule type" value="Genomic_DNA"/>
</dbReference>
<sequence>MNTITQTNRTILFEEINPEKLNLLTLVGDVRGVNSVSDDKIKEINDALLVRSFDEFLEKFEPVVYSYFDANNQKVIYTLKKPENIEDELLSEIHLNRQNDYLKMLMTLVEAKRAEGSINVDFKFEKLTDMISPKKVMDDIRQNRKELQYTYSEYAKLEDGDPKKLDTADKLNLMFEEASVNYNNVMAMLPLAIEDIKTRLLLGDGQTKKDEAPLSLGVLSMDEHGELKILEAPKENKKELMVLDDNANAGLIQAIEKDYMDLNEDGNEYVKSLVARTFCPLASTMESVVDIEKEVSNYNSYLEFYKRSKDDFIKTVKPLVEKIMGVWAFFEQYPRNCKGMRPSMVISNVSNDMLAKSSNIPRLLAYLNTVNAKNDFENTIWYAIVPSVSLNSSSKLKAVRQRFQGNENVEKEDVNSVESLVRILDALKDYEVQCFFSYETGDKTTFNIMATEGIEKYETKCAQLIGKPFSEYAIPCIPNFTVIPKDKSGVILDNRMYVTEQNTAALSKEKEDIMKIWIDGVYIGAAYVAAGLVAAYQSPDYLKEVFKKNVDEQLPGVRFDIESGDHALQVRTTMAKEITGYTNDIKSDINRKNFGFVFSSENAVLKDLNIQNIMVYKARNLLTDGKSYEPIYKTQVTTYIQRVMRLATGDFKQENIVEFFSSKPTSQRSRWMEKKDYINAIIGNGDDIRYSIDETAGYCTLDIAFNGNVKNLEIEINRVNSEDRTF</sequence>
<protein>
    <submittedName>
        <fullName evidence="1">Uncharacterized protein</fullName>
    </submittedName>
</protein>
<organism evidence="1 2">
    <name type="scientific">Roseburia inulinivorans</name>
    <dbReference type="NCBI Taxonomy" id="360807"/>
    <lineage>
        <taxon>Bacteria</taxon>
        <taxon>Bacillati</taxon>
        <taxon>Bacillota</taxon>
        <taxon>Clostridia</taxon>
        <taxon>Lachnospirales</taxon>
        <taxon>Lachnospiraceae</taxon>
        <taxon>Roseburia</taxon>
    </lineage>
</organism>
<dbReference type="OrthoDB" id="1660014at2"/>
<proteinExistence type="predicted"/>
<reference evidence="2" key="1">
    <citation type="submission" date="2015-05" db="EMBL/GenBank/DDBJ databases">
        <authorList>
            <consortium name="Pathogen Informatics"/>
        </authorList>
    </citation>
    <scope>NUCLEOTIDE SEQUENCE [LARGE SCALE GENOMIC DNA]</scope>
    <source>
        <strain evidence="2">L1-83</strain>
    </source>
</reference>
<dbReference type="Proteomes" id="UP000049828">
    <property type="component" value="Unassembled WGS sequence"/>
</dbReference>
<accession>A0A0M6WUD4</accession>
<dbReference type="AlphaFoldDB" id="A0A0M6WUD4"/>
<keyword evidence="2" id="KW-1185">Reference proteome</keyword>
<dbReference type="RefSeq" id="WP_055040052.1">
    <property type="nucleotide sequence ID" value="NZ_CVRS01000088.1"/>
</dbReference>
<evidence type="ECO:0000313" key="1">
    <source>
        <dbReference type="EMBL" id="CRL41058.1"/>
    </source>
</evidence>